<dbReference type="InterPro" id="IPR013611">
    <property type="entry name" value="Transp-assoc_OB_typ2"/>
</dbReference>
<evidence type="ECO:0000256" key="8">
    <source>
        <dbReference type="ARBA" id="ARBA00023136"/>
    </source>
</evidence>
<sequence length="340" mass="35190">MRLEVDGVSKAFGGTRVLDDVSLVVDDGELAAVLGPSGCGKTTLLRIVAGFESADAGSVAVGGADITSLPPERRRIGIVPQEAALFPHLTVRRNVGFGLPRGAASAERARECLDLVGLSGFGDRMPHELSGGQQQRVALARALAPGPGVVLLDEPFNALDRSLRVSVRDDVRDALKRAGATAVLVTHDQEEAMSMADTVAVMREGRIVQKDEPASVYAAPRDLGVATFVGEAVILPASAAGGVASCVLGALPYAAGGSEGQGRVAVRPEQFVLTVPGGGTVGRVERVEFFGHDAALTVVLDGERDGEGVVIRARTRGDAGHRTGDRVGVEVEGSVLFFVS</sequence>
<keyword evidence="12" id="KW-1185">Reference proteome</keyword>
<evidence type="ECO:0000256" key="3">
    <source>
        <dbReference type="ARBA" id="ARBA00022496"/>
    </source>
</evidence>
<dbReference type="EMBL" id="BOOW01000018">
    <property type="protein sequence ID" value="GII92586.1"/>
    <property type="molecule type" value="Genomic_DNA"/>
</dbReference>
<dbReference type="Gene3D" id="3.40.50.300">
    <property type="entry name" value="P-loop containing nucleotide triphosphate hydrolases"/>
    <property type="match status" value="1"/>
</dbReference>
<dbReference type="GO" id="GO:0043190">
    <property type="term" value="C:ATP-binding cassette (ABC) transporter complex"/>
    <property type="evidence" value="ECO:0007669"/>
    <property type="project" value="InterPro"/>
</dbReference>
<keyword evidence="2" id="KW-1003">Cell membrane</keyword>
<dbReference type="InterPro" id="IPR008995">
    <property type="entry name" value="Mo/tungstate-bd_C_term_dom"/>
</dbReference>
<feature type="domain" description="ABC transporter" evidence="10">
    <location>
        <begin position="3"/>
        <end position="229"/>
    </location>
</feature>
<proteinExistence type="predicted"/>
<keyword evidence="1" id="KW-0813">Transport</keyword>
<evidence type="ECO:0000256" key="2">
    <source>
        <dbReference type="ARBA" id="ARBA00022475"/>
    </source>
</evidence>
<dbReference type="InterPro" id="IPR027417">
    <property type="entry name" value="P-loop_NTPase"/>
</dbReference>
<dbReference type="InterPro" id="IPR050093">
    <property type="entry name" value="ABC_SmlMolc_Importer"/>
</dbReference>
<evidence type="ECO:0000256" key="5">
    <source>
        <dbReference type="ARBA" id="ARBA00022840"/>
    </source>
</evidence>
<dbReference type="CDD" id="cd03259">
    <property type="entry name" value="ABC_Carb_Solutes_like"/>
    <property type="match status" value="1"/>
</dbReference>
<dbReference type="InterPro" id="IPR003439">
    <property type="entry name" value="ABC_transporter-like_ATP-bd"/>
</dbReference>
<reference evidence="11" key="1">
    <citation type="submission" date="2021-01" db="EMBL/GenBank/DDBJ databases">
        <title>Whole genome shotgun sequence of Sinosporangium siamense NBRC 109515.</title>
        <authorList>
            <person name="Komaki H."/>
            <person name="Tamura T."/>
        </authorList>
    </citation>
    <scope>NUCLEOTIDE SEQUENCE</scope>
    <source>
        <strain evidence="11">NBRC 109515</strain>
    </source>
</reference>
<evidence type="ECO:0000256" key="4">
    <source>
        <dbReference type="ARBA" id="ARBA00022741"/>
    </source>
</evidence>
<protein>
    <recommendedName>
        <fullName evidence="9">ABC-type quaternary amine transporter</fullName>
        <ecNumber evidence="9">7.6.2.9</ecNumber>
    </recommendedName>
</protein>
<dbReference type="PANTHER" id="PTHR42781">
    <property type="entry name" value="SPERMIDINE/PUTRESCINE IMPORT ATP-BINDING PROTEIN POTA"/>
    <property type="match status" value="1"/>
</dbReference>
<evidence type="ECO:0000256" key="7">
    <source>
        <dbReference type="ARBA" id="ARBA00023065"/>
    </source>
</evidence>
<keyword evidence="3" id="KW-0410">Iron transport</keyword>
<dbReference type="SUPFAM" id="SSF50331">
    <property type="entry name" value="MOP-like"/>
    <property type="match status" value="1"/>
</dbReference>
<gene>
    <name evidence="11" type="ORF">Ssi02_28170</name>
</gene>
<dbReference type="GO" id="GO:0016887">
    <property type="term" value="F:ATP hydrolysis activity"/>
    <property type="evidence" value="ECO:0007669"/>
    <property type="project" value="InterPro"/>
</dbReference>
<dbReference type="SMART" id="SM00382">
    <property type="entry name" value="AAA"/>
    <property type="match status" value="1"/>
</dbReference>
<dbReference type="PROSITE" id="PS00211">
    <property type="entry name" value="ABC_TRANSPORTER_1"/>
    <property type="match status" value="1"/>
</dbReference>
<dbReference type="Pfam" id="PF08402">
    <property type="entry name" value="TOBE_2"/>
    <property type="match status" value="1"/>
</dbReference>
<keyword evidence="4" id="KW-0547">Nucleotide-binding</keyword>
<accession>A0A919RET7</accession>
<dbReference type="GO" id="GO:0015418">
    <property type="term" value="F:ABC-type quaternary ammonium compound transporting activity"/>
    <property type="evidence" value="ECO:0007669"/>
    <property type="project" value="UniProtKB-EC"/>
</dbReference>
<dbReference type="InterPro" id="IPR003593">
    <property type="entry name" value="AAA+_ATPase"/>
</dbReference>
<dbReference type="GO" id="GO:0015408">
    <property type="term" value="F:ABC-type ferric iron transporter activity"/>
    <property type="evidence" value="ECO:0007669"/>
    <property type="project" value="InterPro"/>
</dbReference>
<dbReference type="PROSITE" id="PS50893">
    <property type="entry name" value="ABC_TRANSPORTER_2"/>
    <property type="match status" value="1"/>
</dbReference>
<dbReference type="InterPro" id="IPR017871">
    <property type="entry name" value="ABC_transporter-like_CS"/>
</dbReference>
<comment type="caution">
    <text evidence="11">The sequence shown here is derived from an EMBL/GenBank/DDBJ whole genome shotgun (WGS) entry which is preliminary data.</text>
</comment>
<evidence type="ECO:0000256" key="1">
    <source>
        <dbReference type="ARBA" id="ARBA00022448"/>
    </source>
</evidence>
<dbReference type="RefSeq" id="WP_204025515.1">
    <property type="nucleotide sequence ID" value="NZ_BOOW01000018.1"/>
</dbReference>
<dbReference type="FunFam" id="3.40.50.300:FF:000425">
    <property type="entry name" value="Probable ABC transporter, ATP-binding subunit"/>
    <property type="match status" value="1"/>
</dbReference>
<evidence type="ECO:0000259" key="10">
    <source>
        <dbReference type="PROSITE" id="PS50893"/>
    </source>
</evidence>
<dbReference type="Gene3D" id="2.40.50.450">
    <property type="match status" value="1"/>
</dbReference>
<evidence type="ECO:0000256" key="9">
    <source>
        <dbReference type="ARBA" id="ARBA00066388"/>
    </source>
</evidence>
<evidence type="ECO:0000256" key="6">
    <source>
        <dbReference type="ARBA" id="ARBA00023004"/>
    </source>
</evidence>
<dbReference type="InterPro" id="IPR015853">
    <property type="entry name" value="ABC_transpr_FbpC"/>
</dbReference>
<dbReference type="AlphaFoldDB" id="A0A919RET7"/>
<keyword evidence="7" id="KW-0406">Ion transport</keyword>
<dbReference type="GO" id="GO:0005524">
    <property type="term" value="F:ATP binding"/>
    <property type="evidence" value="ECO:0007669"/>
    <property type="project" value="UniProtKB-KW"/>
</dbReference>
<evidence type="ECO:0000313" key="12">
    <source>
        <dbReference type="Proteomes" id="UP000606172"/>
    </source>
</evidence>
<dbReference type="EC" id="7.6.2.9" evidence="9"/>
<organism evidence="11 12">
    <name type="scientific">Sinosporangium siamense</name>
    <dbReference type="NCBI Taxonomy" id="1367973"/>
    <lineage>
        <taxon>Bacteria</taxon>
        <taxon>Bacillati</taxon>
        <taxon>Actinomycetota</taxon>
        <taxon>Actinomycetes</taxon>
        <taxon>Streptosporangiales</taxon>
        <taxon>Streptosporangiaceae</taxon>
        <taxon>Sinosporangium</taxon>
    </lineage>
</organism>
<dbReference type="Proteomes" id="UP000606172">
    <property type="component" value="Unassembled WGS sequence"/>
</dbReference>
<evidence type="ECO:0000313" key="11">
    <source>
        <dbReference type="EMBL" id="GII92586.1"/>
    </source>
</evidence>
<dbReference type="Pfam" id="PF00005">
    <property type="entry name" value="ABC_tran"/>
    <property type="match status" value="1"/>
</dbReference>
<dbReference type="SUPFAM" id="SSF52540">
    <property type="entry name" value="P-loop containing nucleoside triphosphate hydrolases"/>
    <property type="match status" value="1"/>
</dbReference>
<keyword evidence="5 11" id="KW-0067">ATP-binding</keyword>
<name>A0A919RET7_9ACTN</name>
<keyword evidence="8" id="KW-0472">Membrane</keyword>
<keyword evidence="6" id="KW-0408">Iron</keyword>
<dbReference type="PANTHER" id="PTHR42781:SF4">
    <property type="entry name" value="SPERMIDINE_PUTRESCINE IMPORT ATP-BINDING PROTEIN POTA"/>
    <property type="match status" value="1"/>
</dbReference>